<accession>A0A8H6W427</accession>
<sequence length="160" mass="18814">MLGTLRLFLDPLVSLTWHQSSMMISKTQGHGSHFARKIRDWIHVYLAKRELPKHNIGEYSSSLIDNESFCLKVKLQVQTIAAKEGYFRADDIVDYVASDEVQRELEEMGIPIQERTISVWTARWWLKRLDFHFGVRKNGMYIDGHEREDVVAYRNAFVKR</sequence>
<gene>
    <name evidence="1" type="ORF">MIND_00650800</name>
</gene>
<dbReference type="Proteomes" id="UP000636479">
    <property type="component" value="Unassembled WGS sequence"/>
</dbReference>
<protein>
    <submittedName>
        <fullName evidence="1">Uncharacterized protein</fullName>
    </submittedName>
</protein>
<dbReference type="GeneID" id="59345754"/>
<reference evidence="1" key="1">
    <citation type="submission" date="2020-05" db="EMBL/GenBank/DDBJ databases">
        <title>Mycena genomes resolve the evolution of fungal bioluminescence.</title>
        <authorList>
            <person name="Tsai I.J."/>
        </authorList>
    </citation>
    <scope>NUCLEOTIDE SEQUENCE</scope>
    <source>
        <strain evidence="1">171206Taipei</strain>
    </source>
</reference>
<dbReference type="EMBL" id="JACAZF010000005">
    <property type="protein sequence ID" value="KAF7304187.1"/>
    <property type="molecule type" value="Genomic_DNA"/>
</dbReference>
<name>A0A8H6W427_9AGAR</name>
<evidence type="ECO:0000313" key="1">
    <source>
        <dbReference type="EMBL" id="KAF7304187.1"/>
    </source>
</evidence>
<dbReference type="OrthoDB" id="6511194at2759"/>
<dbReference type="AlphaFoldDB" id="A0A8H6W427"/>
<organism evidence="1 2">
    <name type="scientific">Mycena indigotica</name>
    <dbReference type="NCBI Taxonomy" id="2126181"/>
    <lineage>
        <taxon>Eukaryota</taxon>
        <taxon>Fungi</taxon>
        <taxon>Dikarya</taxon>
        <taxon>Basidiomycota</taxon>
        <taxon>Agaricomycotina</taxon>
        <taxon>Agaricomycetes</taxon>
        <taxon>Agaricomycetidae</taxon>
        <taxon>Agaricales</taxon>
        <taxon>Marasmiineae</taxon>
        <taxon>Mycenaceae</taxon>
        <taxon>Mycena</taxon>
    </lineage>
</organism>
<dbReference type="RefSeq" id="XP_037221159.1">
    <property type="nucleotide sequence ID" value="XM_037363238.1"/>
</dbReference>
<evidence type="ECO:0000313" key="2">
    <source>
        <dbReference type="Proteomes" id="UP000636479"/>
    </source>
</evidence>
<comment type="caution">
    <text evidence="1">The sequence shown here is derived from an EMBL/GenBank/DDBJ whole genome shotgun (WGS) entry which is preliminary data.</text>
</comment>
<keyword evidence="2" id="KW-1185">Reference proteome</keyword>
<proteinExistence type="predicted"/>